<sequence>MMGPLCAGGHGPFLLFRHGSAIILADQGEHDLNRGNVPVHIMP</sequence>
<protein>
    <submittedName>
        <fullName evidence="1">Uncharacterized protein</fullName>
    </submittedName>
</protein>
<keyword evidence="2" id="KW-1185">Reference proteome</keyword>
<gene>
    <name evidence="1" type="ORF">ACFFX0_23035</name>
</gene>
<name>A0ABV5G4P5_9MICC</name>
<accession>A0ABV5G4P5</accession>
<dbReference type="Proteomes" id="UP001589575">
    <property type="component" value="Unassembled WGS sequence"/>
</dbReference>
<reference evidence="1 2" key="1">
    <citation type="submission" date="2024-09" db="EMBL/GenBank/DDBJ databases">
        <authorList>
            <person name="Sun Q."/>
            <person name="Mori K."/>
        </authorList>
    </citation>
    <scope>NUCLEOTIDE SEQUENCE [LARGE SCALE GENOMIC DNA]</scope>
    <source>
        <strain evidence="1 2">CCM 7609</strain>
    </source>
</reference>
<proteinExistence type="predicted"/>
<evidence type="ECO:0000313" key="1">
    <source>
        <dbReference type="EMBL" id="MFB9073913.1"/>
    </source>
</evidence>
<dbReference type="EMBL" id="JBHMFI010000001">
    <property type="protein sequence ID" value="MFB9073913.1"/>
    <property type="molecule type" value="Genomic_DNA"/>
</dbReference>
<comment type="caution">
    <text evidence="1">The sequence shown here is derived from an EMBL/GenBank/DDBJ whole genome shotgun (WGS) entry which is preliminary data.</text>
</comment>
<organism evidence="1 2">
    <name type="scientific">Citricoccus parietis</name>
    <dbReference type="NCBI Taxonomy" id="592307"/>
    <lineage>
        <taxon>Bacteria</taxon>
        <taxon>Bacillati</taxon>
        <taxon>Actinomycetota</taxon>
        <taxon>Actinomycetes</taxon>
        <taxon>Micrococcales</taxon>
        <taxon>Micrococcaceae</taxon>
        <taxon>Citricoccus</taxon>
    </lineage>
</organism>
<evidence type="ECO:0000313" key="2">
    <source>
        <dbReference type="Proteomes" id="UP001589575"/>
    </source>
</evidence>